<dbReference type="OrthoDB" id="8962708at2759"/>
<sequence>MDPGAQYTVPLQVHLIQQPNVQQPEVTILQQLPWMPQALPPTSRKQQIREDLMELMMIQNAQMYQVVMNNLAMMAVPDFEQSPAQVSNVLWQIQEEEEDGPTPYVVHHHYAHYPITVPVLAWQPPCQPSSWPHQQPAIRHVGPALQTRRGPHGQAVPPPPPPSAVGTVTADIPPASEYYDFSEDQR</sequence>
<gene>
    <name evidence="3" type="ORF">JRQ81_005169</name>
</gene>
<reference evidence="3" key="1">
    <citation type="journal article" date="2023" name="DNA Res.">
        <title>Chromosome-level genome assembly of Phrynocephalus forsythii using third-generation DNA sequencing and Hi-C analysis.</title>
        <authorList>
            <person name="Qi Y."/>
            <person name="Zhao W."/>
            <person name="Zhao Y."/>
            <person name="Niu C."/>
            <person name="Cao S."/>
            <person name="Zhang Y."/>
        </authorList>
    </citation>
    <scope>NUCLEOTIDE SEQUENCE</scope>
    <source>
        <tissue evidence="3">Muscle</tissue>
    </source>
</reference>
<proteinExistence type="predicted"/>
<evidence type="ECO:0000313" key="4">
    <source>
        <dbReference type="Proteomes" id="UP001142489"/>
    </source>
</evidence>
<feature type="region of interest" description="Disordered" evidence="1">
    <location>
        <begin position="145"/>
        <end position="186"/>
    </location>
</feature>
<feature type="domain" description="DUF4587" evidence="2">
    <location>
        <begin position="44"/>
        <end position="110"/>
    </location>
</feature>
<comment type="caution">
    <text evidence="3">The sequence shown here is derived from an EMBL/GenBank/DDBJ whole genome shotgun (WGS) entry which is preliminary data.</text>
</comment>
<name>A0A9Q0XG37_9SAUR</name>
<organism evidence="3 4">
    <name type="scientific">Phrynocephalus forsythii</name>
    <dbReference type="NCBI Taxonomy" id="171643"/>
    <lineage>
        <taxon>Eukaryota</taxon>
        <taxon>Metazoa</taxon>
        <taxon>Chordata</taxon>
        <taxon>Craniata</taxon>
        <taxon>Vertebrata</taxon>
        <taxon>Euteleostomi</taxon>
        <taxon>Lepidosauria</taxon>
        <taxon>Squamata</taxon>
        <taxon>Bifurcata</taxon>
        <taxon>Unidentata</taxon>
        <taxon>Episquamata</taxon>
        <taxon>Toxicofera</taxon>
        <taxon>Iguania</taxon>
        <taxon>Acrodonta</taxon>
        <taxon>Agamidae</taxon>
        <taxon>Agaminae</taxon>
        <taxon>Phrynocephalus</taxon>
    </lineage>
</organism>
<evidence type="ECO:0000256" key="1">
    <source>
        <dbReference type="SAM" id="MobiDB-lite"/>
    </source>
</evidence>
<dbReference type="PANTHER" id="PTHR28604:SF1">
    <property type="entry name" value="PROLINE-RICH PROTEIN 29"/>
    <property type="match status" value="1"/>
</dbReference>
<dbReference type="InterPro" id="IPR027904">
    <property type="entry name" value="DUF4587"/>
</dbReference>
<dbReference type="AlphaFoldDB" id="A0A9Q0XG37"/>
<evidence type="ECO:0000313" key="3">
    <source>
        <dbReference type="EMBL" id="KAJ7313621.1"/>
    </source>
</evidence>
<dbReference type="Pfam" id="PF15248">
    <property type="entry name" value="DUF4587"/>
    <property type="match status" value="1"/>
</dbReference>
<dbReference type="PANTHER" id="PTHR28604">
    <property type="match status" value="1"/>
</dbReference>
<evidence type="ECO:0000259" key="2">
    <source>
        <dbReference type="Pfam" id="PF15248"/>
    </source>
</evidence>
<accession>A0A9Q0XG37</accession>
<dbReference type="InterPro" id="IPR038915">
    <property type="entry name" value="PRR29-like"/>
</dbReference>
<protein>
    <recommendedName>
        <fullName evidence="2">DUF4587 domain-containing protein</fullName>
    </recommendedName>
</protein>
<keyword evidence="4" id="KW-1185">Reference proteome</keyword>
<dbReference type="Proteomes" id="UP001142489">
    <property type="component" value="Unassembled WGS sequence"/>
</dbReference>
<dbReference type="EMBL" id="JAPFRF010000012">
    <property type="protein sequence ID" value="KAJ7313621.1"/>
    <property type="molecule type" value="Genomic_DNA"/>
</dbReference>